<feature type="binding site" evidence="2">
    <location>
        <position position="78"/>
    </location>
    <ligand>
        <name>Mg(2+)</name>
        <dbReference type="ChEBI" id="CHEBI:18420"/>
        <label>1</label>
        <note>catalytic</note>
    </ligand>
</feature>
<gene>
    <name evidence="3" type="ORF">EH31_14035</name>
</gene>
<evidence type="ECO:0000256" key="1">
    <source>
        <dbReference type="ARBA" id="ARBA00009759"/>
    </source>
</evidence>
<feature type="binding site" evidence="2">
    <location>
        <position position="100"/>
    </location>
    <ligand>
        <name>Mg(2+)</name>
        <dbReference type="ChEBI" id="CHEBI:18420"/>
        <label>1</label>
        <note>catalytic</note>
    </ligand>
</feature>
<dbReference type="GO" id="GO:0007165">
    <property type="term" value="P:signal transduction"/>
    <property type="evidence" value="ECO:0007669"/>
    <property type="project" value="TreeGrafter"/>
</dbReference>
<reference evidence="3 4" key="1">
    <citation type="submission" date="2014-04" db="EMBL/GenBank/DDBJ databases">
        <title>A comprehensive comparison of genomes of Erythrobacter spp. strains.</title>
        <authorList>
            <person name="Zheng Q."/>
        </authorList>
    </citation>
    <scope>NUCLEOTIDE SEQUENCE [LARGE SCALE GENOMIC DNA]</scope>
    <source>
        <strain evidence="3 4">DSM 6997</strain>
    </source>
</reference>
<comment type="cofactor">
    <cofactor evidence="2">
        <name>Mg(2+)</name>
        <dbReference type="ChEBI" id="CHEBI:18420"/>
    </cofactor>
</comment>
<name>A0A074M8S4_ERYLO</name>
<dbReference type="GO" id="GO:0008934">
    <property type="term" value="F:inositol monophosphate 1-phosphatase activity"/>
    <property type="evidence" value="ECO:0007669"/>
    <property type="project" value="TreeGrafter"/>
</dbReference>
<dbReference type="AlphaFoldDB" id="A0A074M8S4"/>
<evidence type="ECO:0008006" key="5">
    <source>
        <dbReference type="Google" id="ProtNLM"/>
    </source>
</evidence>
<dbReference type="STRING" id="1044.EH31_14035"/>
<feature type="binding site" evidence="2">
    <location>
        <position position="226"/>
    </location>
    <ligand>
        <name>Mg(2+)</name>
        <dbReference type="ChEBI" id="CHEBI:18420"/>
        <label>1</label>
        <note>catalytic</note>
    </ligand>
</feature>
<keyword evidence="2" id="KW-0479">Metal-binding</keyword>
<dbReference type="Gene3D" id="3.30.540.10">
    <property type="entry name" value="Fructose-1,6-Bisphosphatase, subunit A, domain 1"/>
    <property type="match status" value="1"/>
</dbReference>
<sequence length="276" mass="29614">MTALSLLPRTTSFLPFQIGEVLREAAVTSVIPRFGRLGSDEVQEKSVGDLVTIADTQAEAIIAAGLTALRPRARVVGEEACAANPGLLKNLDRGEVWIIDPIDGTGNYAAGRAPFAMMAALLQEGEIVASAVLDPLSDRLLLAEKGGGAWLNEMRLVSCEQRPVPRALSGIISHFQRPPEMEAKAGTLADDGVTLLSTQRCAGFEYARIAIGELDFALYWRTLVWDHAPGILILEEAGGKAAHLDGTSYASSRPHRPILLARNKAIWDHIASAMAR</sequence>
<comment type="caution">
    <text evidence="3">The sequence shown here is derived from an EMBL/GenBank/DDBJ whole genome shotgun (WGS) entry which is preliminary data.</text>
</comment>
<dbReference type="PANTHER" id="PTHR20854:SF4">
    <property type="entry name" value="INOSITOL-1-MONOPHOSPHATASE-RELATED"/>
    <property type="match status" value="1"/>
</dbReference>
<keyword evidence="2" id="KW-0460">Magnesium</keyword>
<dbReference type="RefSeq" id="WP_051699258.1">
    <property type="nucleotide sequence ID" value="NZ_JMIW01000006.1"/>
</dbReference>
<dbReference type="OrthoDB" id="9785695at2"/>
<dbReference type="SUPFAM" id="SSF56655">
    <property type="entry name" value="Carbohydrate phosphatase"/>
    <property type="match status" value="1"/>
</dbReference>
<evidence type="ECO:0000313" key="3">
    <source>
        <dbReference type="EMBL" id="KEO89150.1"/>
    </source>
</evidence>
<feature type="binding site" evidence="2">
    <location>
        <position position="102"/>
    </location>
    <ligand>
        <name>Mg(2+)</name>
        <dbReference type="ChEBI" id="CHEBI:18420"/>
        <label>1</label>
        <note>catalytic</note>
    </ligand>
</feature>
<dbReference type="PRINTS" id="PR00377">
    <property type="entry name" value="IMPHPHTASES"/>
</dbReference>
<dbReference type="eggNOG" id="COG0483">
    <property type="taxonomic scope" value="Bacteria"/>
</dbReference>
<organism evidence="3 4">
    <name type="scientific">Erythrobacter longus</name>
    <dbReference type="NCBI Taxonomy" id="1044"/>
    <lineage>
        <taxon>Bacteria</taxon>
        <taxon>Pseudomonadati</taxon>
        <taxon>Pseudomonadota</taxon>
        <taxon>Alphaproteobacteria</taxon>
        <taxon>Sphingomonadales</taxon>
        <taxon>Erythrobacteraceae</taxon>
        <taxon>Erythrobacter/Porphyrobacter group</taxon>
        <taxon>Erythrobacter</taxon>
    </lineage>
</organism>
<dbReference type="GO" id="GO:0046872">
    <property type="term" value="F:metal ion binding"/>
    <property type="evidence" value="ECO:0007669"/>
    <property type="project" value="UniProtKB-KW"/>
</dbReference>
<proteinExistence type="inferred from homology"/>
<evidence type="ECO:0000313" key="4">
    <source>
        <dbReference type="Proteomes" id="UP000027647"/>
    </source>
</evidence>
<dbReference type="GO" id="GO:0006020">
    <property type="term" value="P:inositol metabolic process"/>
    <property type="evidence" value="ECO:0007669"/>
    <property type="project" value="TreeGrafter"/>
</dbReference>
<dbReference type="Proteomes" id="UP000027647">
    <property type="component" value="Unassembled WGS sequence"/>
</dbReference>
<evidence type="ECO:0000256" key="2">
    <source>
        <dbReference type="PIRSR" id="PIRSR600760-2"/>
    </source>
</evidence>
<feature type="binding site" evidence="2">
    <location>
        <position position="103"/>
    </location>
    <ligand>
        <name>Mg(2+)</name>
        <dbReference type="ChEBI" id="CHEBI:18420"/>
        <label>1</label>
        <note>catalytic</note>
    </ligand>
</feature>
<comment type="similarity">
    <text evidence="1">Belongs to the inositol monophosphatase superfamily.</text>
</comment>
<dbReference type="EMBL" id="JMIW01000006">
    <property type="protein sequence ID" value="KEO89150.1"/>
    <property type="molecule type" value="Genomic_DNA"/>
</dbReference>
<accession>A0A074M8S4</accession>
<dbReference type="PANTHER" id="PTHR20854">
    <property type="entry name" value="INOSITOL MONOPHOSPHATASE"/>
    <property type="match status" value="1"/>
</dbReference>
<protein>
    <recommendedName>
        <fullName evidence="5">Inositol monophosphatase</fullName>
    </recommendedName>
</protein>
<dbReference type="InterPro" id="IPR000760">
    <property type="entry name" value="Inositol_monophosphatase-like"/>
</dbReference>
<dbReference type="Pfam" id="PF00459">
    <property type="entry name" value="Inositol_P"/>
    <property type="match status" value="1"/>
</dbReference>
<keyword evidence="4" id="KW-1185">Reference proteome</keyword>
<dbReference type="Gene3D" id="3.40.190.80">
    <property type="match status" value="1"/>
</dbReference>